<dbReference type="Proteomes" id="UP000830671">
    <property type="component" value="Chromosome 2"/>
</dbReference>
<accession>A0A9Q8SHF3</accession>
<keyword evidence="3" id="KW-1185">Reference proteome</keyword>
<dbReference type="RefSeq" id="XP_049139073.1">
    <property type="nucleotide sequence ID" value="XM_049281930.1"/>
</dbReference>
<feature type="transmembrane region" description="Helical" evidence="1">
    <location>
        <begin position="54"/>
        <end position="74"/>
    </location>
</feature>
<keyword evidence="1" id="KW-0472">Membrane</keyword>
<evidence type="ECO:0000313" key="3">
    <source>
        <dbReference type="Proteomes" id="UP000830671"/>
    </source>
</evidence>
<feature type="non-terminal residue" evidence="2">
    <location>
        <position position="1"/>
    </location>
</feature>
<keyword evidence="1" id="KW-0812">Transmembrane</keyword>
<organism evidence="2 3">
    <name type="scientific">Colletotrichum lupini</name>
    <dbReference type="NCBI Taxonomy" id="145971"/>
    <lineage>
        <taxon>Eukaryota</taxon>
        <taxon>Fungi</taxon>
        <taxon>Dikarya</taxon>
        <taxon>Ascomycota</taxon>
        <taxon>Pezizomycotina</taxon>
        <taxon>Sordariomycetes</taxon>
        <taxon>Hypocreomycetidae</taxon>
        <taxon>Glomerellales</taxon>
        <taxon>Glomerellaceae</taxon>
        <taxon>Colletotrichum</taxon>
        <taxon>Colletotrichum acutatum species complex</taxon>
    </lineage>
</organism>
<sequence>PNFIATFKELFTFKAYREFILIKVSYSLNARNLKTIIIIKADGFFILNTLNISVAKAILLFLLLINIARIIIIFT</sequence>
<dbReference type="GeneID" id="73336940"/>
<dbReference type="AlphaFoldDB" id="A0A9Q8SHF3"/>
<protein>
    <submittedName>
        <fullName evidence="2">Uncharacterized protein</fullName>
    </submittedName>
</protein>
<evidence type="ECO:0000256" key="1">
    <source>
        <dbReference type="SAM" id="Phobius"/>
    </source>
</evidence>
<proteinExistence type="predicted"/>
<keyword evidence="1" id="KW-1133">Transmembrane helix</keyword>
<reference evidence="2" key="1">
    <citation type="journal article" date="2021" name="Mol. Plant Microbe Interact.">
        <title>Complete Genome Sequence of the Plant-Pathogenic Fungus Colletotrichum lupini.</title>
        <authorList>
            <person name="Baroncelli R."/>
            <person name="Pensec F."/>
            <person name="Da Lio D."/>
            <person name="Boufleur T."/>
            <person name="Vicente I."/>
            <person name="Sarrocco S."/>
            <person name="Picot A."/>
            <person name="Baraldi E."/>
            <person name="Sukno S."/>
            <person name="Thon M."/>
            <person name="Le Floch G."/>
        </authorList>
    </citation>
    <scope>NUCLEOTIDE SEQUENCE</scope>
    <source>
        <strain evidence="2">IMI 504893</strain>
    </source>
</reference>
<name>A0A9Q8SHF3_9PEZI</name>
<gene>
    <name evidence="2" type="ORF">CLUP02_02902</name>
</gene>
<dbReference type="EMBL" id="CP019474">
    <property type="protein sequence ID" value="UQC77434.1"/>
    <property type="molecule type" value="Genomic_DNA"/>
</dbReference>
<evidence type="ECO:0000313" key="2">
    <source>
        <dbReference type="EMBL" id="UQC77434.1"/>
    </source>
</evidence>
<dbReference type="KEGG" id="clup:CLUP02_02902"/>